<accession>A0A560JWM6</accession>
<evidence type="ECO:0000313" key="1">
    <source>
        <dbReference type="EMBL" id="TWB75513.1"/>
    </source>
</evidence>
<sequence length="82" mass="9252">MAYKKKPNPQPIQAAEPISRLLTPEEAGQLMGVAAQTLAHWRNRGCGPRYLTLTARCIRYDEAVLRAWLDSRIRASTAENEE</sequence>
<dbReference type="EMBL" id="VITV01000004">
    <property type="protein sequence ID" value="TWB75513.1"/>
    <property type="molecule type" value="Genomic_DNA"/>
</dbReference>
<gene>
    <name evidence="1" type="ORF">FBZ87_104621</name>
</gene>
<evidence type="ECO:0008006" key="3">
    <source>
        <dbReference type="Google" id="ProtNLM"/>
    </source>
</evidence>
<dbReference type="InterPro" id="IPR009061">
    <property type="entry name" value="DNA-bd_dom_put_sf"/>
</dbReference>
<evidence type="ECO:0000313" key="2">
    <source>
        <dbReference type="Proteomes" id="UP000320516"/>
    </source>
</evidence>
<dbReference type="SUPFAM" id="SSF46955">
    <property type="entry name" value="Putative DNA-binding domain"/>
    <property type="match status" value="1"/>
</dbReference>
<dbReference type="AlphaFoldDB" id="A0A560JWM6"/>
<organism evidence="1 2">
    <name type="scientific">Nitrospirillum amazonense</name>
    <dbReference type="NCBI Taxonomy" id="28077"/>
    <lineage>
        <taxon>Bacteria</taxon>
        <taxon>Pseudomonadati</taxon>
        <taxon>Pseudomonadota</taxon>
        <taxon>Alphaproteobacteria</taxon>
        <taxon>Rhodospirillales</taxon>
        <taxon>Azospirillaceae</taxon>
        <taxon>Nitrospirillum</taxon>
    </lineage>
</organism>
<dbReference type="RefSeq" id="WP_145610975.1">
    <property type="nucleotide sequence ID" value="NZ_VITV01000004.1"/>
</dbReference>
<comment type="caution">
    <text evidence="1">The sequence shown here is derived from an EMBL/GenBank/DDBJ whole genome shotgun (WGS) entry which is preliminary data.</text>
</comment>
<dbReference type="Proteomes" id="UP000320516">
    <property type="component" value="Unassembled WGS sequence"/>
</dbReference>
<protein>
    <recommendedName>
        <fullName evidence="3">Helix-turn-helix protein</fullName>
    </recommendedName>
</protein>
<reference evidence="1 2" key="1">
    <citation type="submission" date="2019-06" db="EMBL/GenBank/DDBJ databases">
        <title>Genomic Encyclopedia of Type Strains, Phase IV (KMG-V): Genome sequencing to study the core and pangenomes of soil and plant-associated prokaryotes.</title>
        <authorList>
            <person name="Whitman W."/>
        </authorList>
    </citation>
    <scope>NUCLEOTIDE SEQUENCE [LARGE SCALE GENOMIC DNA]</scope>
    <source>
        <strain evidence="1 2">BR 12005</strain>
    </source>
</reference>
<name>A0A560JWM6_9PROT</name>
<proteinExistence type="predicted"/>